<sequence>MQAIMDTMMQQLLSKEVLHEPMKELYEKYPNWLEVNKSSLSDEDFRRPQMTLYKSLDLKGDGLPFLSDLVFRVLEQTRFAA</sequence>
<name>A0A9D4U5V6_ADICA</name>
<proteinExistence type="predicted"/>
<dbReference type="GO" id="GO:0005778">
    <property type="term" value="C:peroxisomal membrane"/>
    <property type="evidence" value="ECO:0007669"/>
    <property type="project" value="TreeGrafter"/>
</dbReference>
<dbReference type="GO" id="GO:0033328">
    <property type="term" value="F:peroxisome membrane targeting sequence binding"/>
    <property type="evidence" value="ECO:0007669"/>
    <property type="project" value="TreeGrafter"/>
</dbReference>
<dbReference type="Proteomes" id="UP000886520">
    <property type="component" value="Chromosome 23"/>
</dbReference>
<organism evidence="1 2">
    <name type="scientific">Adiantum capillus-veneris</name>
    <name type="common">Maidenhair fern</name>
    <dbReference type="NCBI Taxonomy" id="13818"/>
    <lineage>
        <taxon>Eukaryota</taxon>
        <taxon>Viridiplantae</taxon>
        <taxon>Streptophyta</taxon>
        <taxon>Embryophyta</taxon>
        <taxon>Tracheophyta</taxon>
        <taxon>Polypodiopsida</taxon>
        <taxon>Polypodiidae</taxon>
        <taxon>Polypodiales</taxon>
        <taxon>Pteridineae</taxon>
        <taxon>Pteridaceae</taxon>
        <taxon>Vittarioideae</taxon>
        <taxon>Adiantum</taxon>
    </lineage>
</organism>
<accession>A0A9D4U5V6</accession>
<dbReference type="PANTHER" id="PTHR12774:SF2">
    <property type="entry name" value="PEROXISOMAL BIOGENESIS FACTOR 19"/>
    <property type="match status" value="1"/>
</dbReference>
<comment type="caution">
    <text evidence="1">The sequence shown here is derived from an EMBL/GenBank/DDBJ whole genome shotgun (WGS) entry which is preliminary data.</text>
</comment>
<evidence type="ECO:0000313" key="2">
    <source>
        <dbReference type="Proteomes" id="UP000886520"/>
    </source>
</evidence>
<reference evidence="1" key="1">
    <citation type="submission" date="2021-01" db="EMBL/GenBank/DDBJ databases">
        <title>Adiantum capillus-veneris genome.</title>
        <authorList>
            <person name="Fang Y."/>
            <person name="Liao Q."/>
        </authorList>
    </citation>
    <scope>NUCLEOTIDE SEQUENCE</scope>
    <source>
        <strain evidence="1">H3</strain>
        <tissue evidence="1">Leaf</tissue>
    </source>
</reference>
<keyword evidence="2" id="KW-1185">Reference proteome</keyword>
<evidence type="ECO:0000313" key="1">
    <source>
        <dbReference type="EMBL" id="KAI5061548.1"/>
    </source>
</evidence>
<dbReference type="GO" id="GO:0045046">
    <property type="term" value="P:protein import into peroxisome membrane"/>
    <property type="evidence" value="ECO:0007669"/>
    <property type="project" value="TreeGrafter"/>
</dbReference>
<gene>
    <name evidence="1" type="ORF">GOP47_0024053</name>
</gene>
<dbReference type="InterPro" id="IPR038322">
    <property type="entry name" value="Pex19_C_sf"/>
</dbReference>
<dbReference type="PANTHER" id="PTHR12774">
    <property type="entry name" value="PEROXISOMAL BIOGENESIS FACTOR 19"/>
    <property type="match status" value="1"/>
</dbReference>
<dbReference type="Pfam" id="PF04614">
    <property type="entry name" value="Pex19"/>
    <property type="match status" value="1"/>
</dbReference>
<protein>
    <submittedName>
        <fullName evidence="1">Uncharacterized protein</fullName>
    </submittedName>
</protein>
<dbReference type="EMBL" id="JABFUD020000023">
    <property type="protein sequence ID" value="KAI5061548.1"/>
    <property type="molecule type" value="Genomic_DNA"/>
</dbReference>
<dbReference type="Gene3D" id="1.20.120.900">
    <property type="entry name" value="Pex19, mPTS binding domain"/>
    <property type="match status" value="1"/>
</dbReference>
<dbReference type="OrthoDB" id="21292at2759"/>
<dbReference type="AlphaFoldDB" id="A0A9D4U5V6"/>
<dbReference type="InterPro" id="IPR006708">
    <property type="entry name" value="Pex19"/>
</dbReference>